<accession>A0A8E2QFM8</accession>
<protein>
    <submittedName>
        <fullName evidence="1">Uncharacterized protein</fullName>
    </submittedName>
</protein>
<organism evidence="1 2">
    <name type="scientific">Stutzerimonas degradans</name>
    <dbReference type="NCBI Taxonomy" id="2968968"/>
    <lineage>
        <taxon>Bacteria</taxon>
        <taxon>Pseudomonadati</taxon>
        <taxon>Pseudomonadota</taxon>
        <taxon>Gammaproteobacteria</taxon>
        <taxon>Pseudomonadales</taxon>
        <taxon>Pseudomonadaceae</taxon>
        <taxon>Stutzerimonas</taxon>
    </lineage>
</organism>
<evidence type="ECO:0000313" key="2">
    <source>
        <dbReference type="Proteomes" id="UP000235881"/>
    </source>
</evidence>
<dbReference type="Proteomes" id="UP000235881">
    <property type="component" value="Unassembled WGS sequence"/>
</dbReference>
<dbReference type="AlphaFoldDB" id="A0A8E2QFM8"/>
<proteinExistence type="predicted"/>
<gene>
    <name evidence="1" type="ORF">CXK95_01135</name>
</gene>
<sequence length="138" mass="14373">MMPGVVAGFPRAAQGKLVSATAENNYGFASTGAGGASNIGGLDPASFNIVPGAAATPGATGEILDLYWHGQNQFVYLTVRGSYSNRDQLPFTSITVNGVTFTKSTATDIGVQYVGYTIRWNRSANPFPVGAHVINVNS</sequence>
<evidence type="ECO:0000313" key="1">
    <source>
        <dbReference type="EMBL" id="PNF77928.1"/>
    </source>
</evidence>
<comment type="caution">
    <text evidence="1">The sequence shown here is derived from an EMBL/GenBank/DDBJ whole genome shotgun (WGS) entry which is preliminary data.</text>
</comment>
<name>A0A8E2QFM8_9GAMM</name>
<dbReference type="EMBL" id="POUK01000001">
    <property type="protein sequence ID" value="PNF77928.1"/>
    <property type="molecule type" value="Genomic_DNA"/>
</dbReference>
<reference evidence="1 2" key="1">
    <citation type="submission" date="2018-01" db="EMBL/GenBank/DDBJ databases">
        <title>Denitrification phenotypes of diverse strains of Pseudomonas stutzeri.</title>
        <authorList>
            <person name="Milligan D.A."/>
            <person name="Bergaust L."/>
            <person name="Bakken L.R."/>
            <person name="Frostegard A."/>
        </authorList>
    </citation>
    <scope>NUCLEOTIDE SEQUENCE [LARGE SCALE GENOMIC DNA]</scope>
    <source>
        <strain evidence="1 2">DSM 50238</strain>
    </source>
</reference>
<keyword evidence="2" id="KW-1185">Reference proteome</keyword>
<dbReference type="RefSeq" id="WP_102827401.1">
    <property type="nucleotide sequence ID" value="NZ_CP065721.1"/>
</dbReference>